<proteinExistence type="predicted"/>
<reference evidence="1" key="1">
    <citation type="submission" date="2020-03" db="EMBL/GenBank/DDBJ databases">
        <title>The deep terrestrial virosphere.</title>
        <authorList>
            <person name="Holmfeldt K."/>
            <person name="Nilsson E."/>
            <person name="Simone D."/>
            <person name="Lopez-Fernandez M."/>
            <person name="Wu X."/>
            <person name="de Brujin I."/>
            <person name="Lundin D."/>
            <person name="Andersson A."/>
            <person name="Bertilsson S."/>
            <person name="Dopson M."/>
        </authorList>
    </citation>
    <scope>NUCLEOTIDE SEQUENCE</scope>
    <source>
        <strain evidence="1">MM415B03998</strain>
    </source>
</reference>
<evidence type="ECO:0008006" key="2">
    <source>
        <dbReference type="Google" id="ProtNLM"/>
    </source>
</evidence>
<dbReference type="Gene3D" id="3.40.960.10">
    <property type="entry name" value="VSR Endonuclease"/>
    <property type="match status" value="1"/>
</dbReference>
<dbReference type="InterPro" id="IPR011335">
    <property type="entry name" value="Restrct_endonuc-II-like"/>
</dbReference>
<dbReference type="AlphaFoldDB" id="A0A6M3LM78"/>
<accession>A0A6M3LM78</accession>
<evidence type="ECO:0000313" key="1">
    <source>
        <dbReference type="EMBL" id="QJA94098.1"/>
    </source>
</evidence>
<protein>
    <recommendedName>
        <fullName evidence="2">DUF559 domain-containing protein</fullName>
    </recommendedName>
</protein>
<organism evidence="1">
    <name type="scientific">viral metagenome</name>
    <dbReference type="NCBI Taxonomy" id="1070528"/>
    <lineage>
        <taxon>unclassified sequences</taxon>
        <taxon>metagenomes</taxon>
        <taxon>organismal metagenomes</taxon>
    </lineage>
</organism>
<sequence>MATRTASDIELIVLRWLDKKGIIDFEFQSSFGGGRFELGGAVVDFLFTERSLAWRVQGDYYHTGMAKEATDSVQRELLESEGWIVVDLWGSDLKDPARREYTLQRALLGEEVF</sequence>
<gene>
    <name evidence="1" type="ORF">MM415B03998_0004</name>
</gene>
<name>A0A6M3LM78_9ZZZZ</name>
<dbReference type="SUPFAM" id="SSF52980">
    <property type="entry name" value="Restriction endonuclease-like"/>
    <property type="match status" value="1"/>
</dbReference>
<dbReference type="EMBL" id="MT143203">
    <property type="protein sequence ID" value="QJA94098.1"/>
    <property type="molecule type" value="Genomic_DNA"/>
</dbReference>